<dbReference type="GO" id="GO:0006749">
    <property type="term" value="P:glutathione metabolic process"/>
    <property type="evidence" value="ECO:0007669"/>
    <property type="project" value="InterPro"/>
</dbReference>
<dbReference type="PROSITE" id="PS50206">
    <property type="entry name" value="RHODANESE_3"/>
    <property type="match status" value="1"/>
</dbReference>
<keyword evidence="1" id="KW-0479">Metal-binding</keyword>
<dbReference type="STRING" id="392421.SAMN04488694_104165"/>
<dbReference type="SUPFAM" id="SSF52821">
    <property type="entry name" value="Rhodanese/Cell cycle control phosphatase"/>
    <property type="match status" value="1"/>
</dbReference>
<dbReference type="Gene3D" id="3.40.250.10">
    <property type="entry name" value="Rhodanese-like domain"/>
    <property type="match status" value="1"/>
</dbReference>
<dbReference type="GO" id="GO:0070813">
    <property type="term" value="P:hydrogen sulfide metabolic process"/>
    <property type="evidence" value="ECO:0007669"/>
    <property type="project" value="TreeGrafter"/>
</dbReference>
<dbReference type="InterPro" id="IPR036873">
    <property type="entry name" value="Rhodanese-like_dom_sf"/>
</dbReference>
<dbReference type="InterPro" id="IPR001279">
    <property type="entry name" value="Metallo-B-lactamas"/>
</dbReference>
<organism evidence="3 6">
    <name type="scientific">Natrinema hispanicum</name>
    <dbReference type="NCBI Taxonomy" id="392421"/>
    <lineage>
        <taxon>Archaea</taxon>
        <taxon>Methanobacteriati</taxon>
        <taxon>Methanobacteriota</taxon>
        <taxon>Stenosarchaea group</taxon>
        <taxon>Halobacteria</taxon>
        <taxon>Halobacteriales</taxon>
        <taxon>Natrialbaceae</taxon>
        <taxon>Natrinema</taxon>
    </lineage>
</organism>
<dbReference type="SUPFAM" id="SSF56281">
    <property type="entry name" value="Metallo-hydrolase/oxidoreductase"/>
    <property type="match status" value="1"/>
</dbReference>
<dbReference type="PANTHER" id="PTHR43084:SF1">
    <property type="entry name" value="PERSULFIDE DIOXYGENASE ETHE1, MITOCHONDRIAL"/>
    <property type="match status" value="1"/>
</dbReference>
<dbReference type="EMBL" id="FOIC01000004">
    <property type="protein sequence ID" value="SET18530.1"/>
    <property type="molecule type" value="Genomic_DNA"/>
</dbReference>
<dbReference type="SMART" id="SM00450">
    <property type="entry name" value="RHOD"/>
    <property type="match status" value="1"/>
</dbReference>
<dbReference type="Proteomes" id="UP000199320">
    <property type="component" value="Unassembled WGS sequence"/>
</dbReference>
<dbReference type="InterPro" id="IPR044528">
    <property type="entry name" value="POD-like_MBL-fold"/>
</dbReference>
<accession>A0A1G6LYK7</accession>
<gene>
    <name evidence="4" type="ORF">SAMN04488694_104165</name>
    <name evidence="3" type="ORF">SAMN05192552_1004137</name>
</gene>
<reference evidence="5 6" key="2">
    <citation type="submission" date="2016-10" db="EMBL/GenBank/DDBJ databases">
        <authorList>
            <person name="Varghese N."/>
            <person name="Submissions S."/>
        </authorList>
    </citation>
    <scope>NUCLEOTIDE SEQUENCE [LARGE SCALE GENOMIC DNA]</scope>
    <source>
        <strain evidence="3 6">CDM_1</strain>
        <strain evidence="5">CDM_6</strain>
    </source>
</reference>
<dbReference type="SMART" id="SM00849">
    <property type="entry name" value="Lactamase_B"/>
    <property type="match status" value="1"/>
</dbReference>
<dbReference type="InterPro" id="IPR036866">
    <property type="entry name" value="RibonucZ/Hydroxyglut_hydro"/>
</dbReference>
<dbReference type="GO" id="GO:0046872">
    <property type="term" value="F:metal ion binding"/>
    <property type="evidence" value="ECO:0007669"/>
    <property type="project" value="UniProtKB-KW"/>
</dbReference>
<dbReference type="Pfam" id="PF00581">
    <property type="entry name" value="Rhodanese"/>
    <property type="match status" value="1"/>
</dbReference>
<evidence type="ECO:0000313" key="3">
    <source>
        <dbReference type="EMBL" id="SDC48388.1"/>
    </source>
</evidence>
<dbReference type="PANTHER" id="PTHR43084">
    <property type="entry name" value="PERSULFIDE DIOXYGENASE ETHE1"/>
    <property type="match status" value="1"/>
</dbReference>
<dbReference type="CDD" id="cd07724">
    <property type="entry name" value="POD-like_MBL-fold"/>
    <property type="match status" value="1"/>
</dbReference>
<evidence type="ECO:0000313" key="5">
    <source>
        <dbReference type="Proteomes" id="UP000199320"/>
    </source>
</evidence>
<dbReference type="Gene3D" id="3.60.15.10">
    <property type="entry name" value="Ribonuclease Z/Hydroxyacylglutathione hydrolase-like"/>
    <property type="match status" value="1"/>
</dbReference>
<dbReference type="AlphaFoldDB" id="A0A1G6LYK7"/>
<dbReference type="GO" id="GO:0050313">
    <property type="term" value="F:sulfur dioxygenase activity"/>
    <property type="evidence" value="ECO:0007669"/>
    <property type="project" value="InterPro"/>
</dbReference>
<reference evidence="4" key="1">
    <citation type="submission" date="2016-10" db="EMBL/GenBank/DDBJ databases">
        <authorList>
            <person name="de Groot N.N."/>
        </authorList>
    </citation>
    <scope>NUCLEOTIDE SEQUENCE [LARGE SCALE GENOMIC DNA]</scope>
    <source>
        <strain evidence="4">CDM_6</strain>
    </source>
</reference>
<evidence type="ECO:0000313" key="6">
    <source>
        <dbReference type="Proteomes" id="UP000324021"/>
    </source>
</evidence>
<proteinExistence type="predicted"/>
<evidence type="ECO:0000256" key="1">
    <source>
        <dbReference type="ARBA" id="ARBA00022723"/>
    </source>
</evidence>
<evidence type="ECO:0000259" key="2">
    <source>
        <dbReference type="PROSITE" id="PS50206"/>
    </source>
</evidence>
<keyword evidence="5" id="KW-1185">Reference proteome</keyword>
<dbReference type="Proteomes" id="UP000324021">
    <property type="component" value="Unassembled WGS sequence"/>
</dbReference>
<dbReference type="InterPro" id="IPR051682">
    <property type="entry name" value="Mito_Persulfide_Diox"/>
</dbReference>
<dbReference type="InterPro" id="IPR001763">
    <property type="entry name" value="Rhodanese-like_dom"/>
</dbReference>
<name>A0A1G6LYK7_9EURY</name>
<dbReference type="Pfam" id="PF00753">
    <property type="entry name" value="Lactamase_B"/>
    <property type="match status" value="1"/>
</dbReference>
<dbReference type="EMBL" id="FMZP01000004">
    <property type="protein sequence ID" value="SDC48388.1"/>
    <property type="molecule type" value="Genomic_DNA"/>
</dbReference>
<protein>
    <submittedName>
        <fullName evidence="3">Glyoxylase, beta-lactamase superfamily II</fullName>
    </submittedName>
</protein>
<feature type="domain" description="Rhodanese" evidence="2">
    <location>
        <begin position="67"/>
        <end position="164"/>
    </location>
</feature>
<evidence type="ECO:0000313" key="4">
    <source>
        <dbReference type="EMBL" id="SET18530.1"/>
    </source>
</evidence>
<sequence length="437" mass="47323">MVYSDTAFPLTHYLAARYCAIVEKLCKALCGTGRYSLVYTMDDMDFPTPDVEVESITPSELKASIDAGEDVTLLDVRAQSEYEEWHIDGDSVESINIPYFEFLEDEIDEDVLAQIPDDRDVTVLCAKGGSSEFVAATLKDRGYDANQLEDGMNGWARIYERVEVSDYDGAGTLYQYQRPSSGCLGYLVVDGDEAAVIDPLRAFTDRYLTDAEELGVDLKYAIDTHIHADHISGVRALDAVGVEGVIPGASVQRGVTYADDVTLAEDGDEFEVGDATIETVSTPGHTSGMTSYLVDDSLLATGDGLFIESVARPDLEEGDDGAPEAAAQLYESLQERVLSLPDETLIGGAHFSDAAEPAADGTYTAPIGQLEEEMDALTMDEDDFVELILSDMPPRPANYEDIIPTNLGQQEADDDEAFELELGPNNCAASQESLAGD</sequence>